<keyword evidence="1 3" id="KW-0413">Isomerase</keyword>
<organism evidence="3">
    <name type="scientific">Escherichia coli</name>
    <dbReference type="NCBI Taxonomy" id="562"/>
    <lineage>
        <taxon>Bacteria</taxon>
        <taxon>Pseudomonadati</taxon>
        <taxon>Pseudomonadota</taxon>
        <taxon>Gammaproteobacteria</taxon>
        <taxon>Enterobacterales</taxon>
        <taxon>Enterobacteriaceae</taxon>
        <taxon>Escherichia</taxon>
    </lineage>
</organism>
<name>A0A2P9E629_ECOLX</name>
<keyword evidence="3" id="KW-0614">Plasmid</keyword>
<dbReference type="EC" id="5.3.2.-" evidence="3"/>
<evidence type="ECO:0000256" key="1">
    <source>
        <dbReference type="ARBA" id="ARBA00023235"/>
    </source>
</evidence>
<gene>
    <name evidence="3" type="ORF">RCS46_P0251</name>
</gene>
<dbReference type="RefSeq" id="WP_341833215.1">
    <property type="nucleotide sequence ID" value="NZ_CAVMGN010000048.1"/>
</dbReference>
<dbReference type="EMBL" id="LT985249">
    <property type="protein sequence ID" value="SPD98827.1"/>
    <property type="molecule type" value="Genomic_DNA"/>
</dbReference>
<dbReference type="InterPro" id="IPR014347">
    <property type="entry name" value="Tautomerase/MIF_sf"/>
</dbReference>
<protein>
    <submittedName>
        <fullName evidence="3">4-oxalocrotonate tautomerase</fullName>
        <ecNumber evidence="3">5.3.2.-</ecNumber>
    </submittedName>
</protein>
<proteinExistence type="predicted"/>
<dbReference type="GO" id="GO:0016853">
    <property type="term" value="F:isomerase activity"/>
    <property type="evidence" value="ECO:0007669"/>
    <property type="project" value="UniProtKB-KW"/>
</dbReference>
<dbReference type="Pfam" id="PF01361">
    <property type="entry name" value="Tautomerase"/>
    <property type="match status" value="1"/>
</dbReference>
<evidence type="ECO:0000313" key="3">
    <source>
        <dbReference type="EMBL" id="SPD98827.1"/>
    </source>
</evidence>
<dbReference type="InterPro" id="IPR004370">
    <property type="entry name" value="4-OT-like_dom"/>
</dbReference>
<dbReference type="Gene3D" id="3.30.429.10">
    <property type="entry name" value="Macrophage Migration Inhibitory Factor"/>
    <property type="match status" value="1"/>
</dbReference>
<feature type="domain" description="4-oxalocrotonate tautomerase-like" evidence="2">
    <location>
        <begin position="27"/>
        <end position="82"/>
    </location>
</feature>
<accession>A0A2P9E629</accession>
<dbReference type="SUPFAM" id="SSF55331">
    <property type="entry name" value="Tautomerase/MIF"/>
    <property type="match status" value="1"/>
</dbReference>
<geneLocation type="plasmid" evidence="3">
    <name>RCS46_p</name>
</geneLocation>
<dbReference type="AlphaFoldDB" id="A0A2P9E629"/>
<evidence type="ECO:0000259" key="2">
    <source>
        <dbReference type="Pfam" id="PF01361"/>
    </source>
</evidence>
<reference evidence="3" key="1">
    <citation type="submission" date="2018-02" db="EMBL/GenBank/DDBJ databases">
        <authorList>
            <person name="Cohen D.B."/>
            <person name="Kent A.D."/>
        </authorList>
    </citation>
    <scope>NUCLEOTIDE SEQUENCE</scope>
    <source>
        <strain evidence="3">195</strain>
    </source>
</reference>
<sequence>MLLTDLPGVAKQPGGVLIIRNMRWSMPVIHINLVEGRDSELIKACVKAVAHTVSETLGAPLETVRVYATLVPAAHWAVGGQTKDEQQQAATKGATL</sequence>